<evidence type="ECO:0000313" key="2">
    <source>
        <dbReference type="Proteomes" id="UP000535491"/>
    </source>
</evidence>
<accession>A0A7W2A7M9</accession>
<organism evidence="1 2">
    <name type="scientific">Paenactinomyces guangxiensis</name>
    <dbReference type="NCBI Taxonomy" id="1490290"/>
    <lineage>
        <taxon>Bacteria</taxon>
        <taxon>Bacillati</taxon>
        <taxon>Bacillota</taxon>
        <taxon>Bacilli</taxon>
        <taxon>Bacillales</taxon>
        <taxon>Thermoactinomycetaceae</taxon>
        <taxon>Paenactinomyces</taxon>
    </lineage>
</organism>
<protein>
    <submittedName>
        <fullName evidence="1">Uncharacterized protein</fullName>
    </submittedName>
</protein>
<sequence length="86" mass="9543">MVEILPEDSLPIIPTPAQFTEYKGIGQVDTLKAIQGKLYMGVYPGANIFSYDQTQPWNYGKNPISFSHSKAISRINRSCLVLPVGK</sequence>
<dbReference type="RefSeq" id="WP_181750487.1">
    <property type="nucleotide sequence ID" value="NZ_JACEIQ010000001.1"/>
</dbReference>
<dbReference type="EMBL" id="JACEIQ010000001">
    <property type="protein sequence ID" value="MBA4493294.1"/>
    <property type="molecule type" value="Genomic_DNA"/>
</dbReference>
<comment type="caution">
    <text evidence="1">The sequence shown here is derived from an EMBL/GenBank/DDBJ whole genome shotgun (WGS) entry which is preliminary data.</text>
</comment>
<reference evidence="1 2" key="1">
    <citation type="submission" date="2020-07" db="EMBL/GenBank/DDBJ databases">
        <authorList>
            <person name="Feng H."/>
        </authorList>
    </citation>
    <scope>NUCLEOTIDE SEQUENCE [LARGE SCALE GENOMIC DNA]</scope>
    <source>
        <strain evidence="2">s-10</strain>
    </source>
</reference>
<gene>
    <name evidence="1" type="ORF">H1191_03100</name>
</gene>
<proteinExistence type="predicted"/>
<dbReference type="Proteomes" id="UP000535491">
    <property type="component" value="Unassembled WGS sequence"/>
</dbReference>
<evidence type="ECO:0000313" key="1">
    <source>
        <dbReference type="EMBL" id="MBA4493294.1"/>
    </source>
</evidence>
<keyword evidence="2" id="KW-1185">Reference proteome</keyword>
<name>A0A7W2A7M9_9BACL</name>
<dbReference type="AlphaFoldDB" id="A0A7W2A7M9"/>